<feature type="region of interest" description="Disordered" evidence="1">
    <location>
        <begin position="97"/>
        <end position="121"/>
    </location>
</feature>
<keyword evidence="3" id="KW-1185">Reference proteome</keyword>
<name>A0A7W9L7R3_9ACTN</name>
<comment type="caution">
    <text evidence="2">The sequence shown here is derived from an EMBL/GenBank/DDBJ whole genome shotgun (WGS) entry which is preliminary data.</text>
</comment>
<protein>
    <submittedName>
        <fullName evidence="2">Uncharacterized protein</fullName>
    </submittedName>
</protein>
<proteinExistence type="predicted"/>
<dbReference type="EMBL" id="JACHMB010000001">
    <property type="protein sequence ID" value="MBB5773758.1"/>
    <property type="molecule type" value="Genomic_DNA"/>
</dbReference>
<dbReference type="Proteomes" id="UP000579153">
    <property type="component" value="Unassembled WGS sequence"/>
</dbReference>
<dbReference type="RefSeq" id="WP_185067688.1">
    <property type="nucleotide sequence ID" value="NZ_JACHMB010000001.1"/>
</dbReference>
<accession>A0A7W9L7R3</accession>
<reference evidence="2 3" key="1">
    <citation type="submission" date="2020-08" db="EMBL/GenBank/DDBJ databases">
        <title>Sequencing the genomes of 1000 actinobacteria strains.</title>
        <authorList>
            <person name="Klenk H.-P."/>
        </authorList>
    </citation>
    <scope>NUCLEOTIDE SEQUENCE [LARGE SCALE GENOMIC DNA]</scope>
    <source>
        <strain evidence="2 3">DSM 45507</strain>
    </source>
</reference>
<evidence type="ECO:0000313" key="2">
    <source>
        <dbReference type="EMBL" id="MBB5773758.1"/>
    </source>
</evidence>
<evidence type="ECO:0000313" key="3">
    <source>
        <dbReference type="Proteomes" id="UP000579153"/>
    </source>
</evidence>
<dbReference type="AlphaFoldDB" id="A0A7W9L7R3"/>
<organism evidence="2 3">
    <name type="scientific">Nonomuraea jabiensis</name>
    <dbReference type="NCBI Taxonomy" id="882448"/>
    <lineage>
        <taxon>Bacteria</taxon>
        <taxon>Bacillati</taxon>
        <taxon>Actinomycetota</taxon>
        <taxon>Actinomycetes</taxon>
        <taxon>Streptosporangiales</taxon>
        <taxon>Streptosporangiaceae</taxon>
        <taxon>Nonomuraea</taxon>
    </lineage>
</organism>
<sequence>MAVRVALATRLLSVADARAVETYTSPVPLFASGTEAAEHGLADLDAPSLEAVRAIAKVDRRRAGLTGRGEAIGNAPTSEAFRAIAELNRRLAAFVQTEAAGGTPPAGEPGIPPSEQGPAVS</sequence>
<gene>
    <name evidence="2" type="ORF">HD596_000514</name>
</gene>
<evidence type="ECO:0000256" key="1">
    <source>
        <dbReference type="SAM" id="MobiDB-lite"/>
    </source>
</evidence>